<reference evidence="3 4" key="1">
    <citation type="submission" date="2018-08" db="EMBL/GenBank/DDBJ databases">
        <title>Genome and evolution of the arbuscular mycorrhizal fungus Diversispora epigaea (formerly Glomus versiforme) and its bacterial endosymbionts.</title>
        <authorList>
            <person name="Sun X."/>
            <person name="Fei Z."/>
            <person name="Harrison M."/>
        </authorList>
    </citation>
    <scope>NUCLEOTIDE SEQUENCE [LARGE SCALE GENOMIC DNA]</scope>
    <source>
        <strain evidence="3 4">IT104</strain>
    </source>
</reference>
<evidence type="ECO:0000256" key="1">
    <source>
        <dbReference type="SAM" id="Coils"/>
    </source>
</evidence>
<feature type="chain" id="PRO_5017461476" evidence="2">
    <location>
        <begin position="18"/>
        <end position="388"/>
    </location>
</feature>
<evidence type="ECO:0000313" key="3">
    <source>
        <dbReference type="EMBL" id="RHZ89310.1"/>
    </source>
</evidence>
<dbReference type="Gene3D" id="3.40.960.10">
    <property type="entry name" value="VSR Endonuclease"/>
    <property type="match status" value="1"/>
</dbReference>
<dbReference type="Proteomes" id="UP000266861">
    <property type="component" value="Unassembled WGS sequence"/>
</dbReference>
<keyword evidence="1" id="KW-0175">Coiled coil</keyword>
<protein>
    <submittedName>
        <fullName evidence="3">Uncharacterized protein</fullName>
    </submittedName>
</protein>
<name>A0A397JXZ1_9GLOM</name>
<organism evidence="3 4">
    <name type="scientific">Diversispora epigaea</name>
    <dbReference type="NCBI Taxonomy" id="1348612"/>
    <lineage>
        <taxon>Eukaryota</taxon>
        <taxon>Fungi</taxon>
        <taxon>Fungi incertae sedis</taxon>
        <taxon>Mucoromycota</taxon>
        <taxon>Glomeromycotina</taxon>
        <taxon>Glomeromycetes</taxon>
        <taxon>Diversisporales</taxon>
        <taxon>Diversisporaceae</taxon>
        <taxon>Diversispora</taxon>
    </lineage>
</organism>
<proteinExistence type="predicted"/>
<dbReference type="EMBL" id="PQFF01000014">
    <property type="protein sequence ID" value="RHZ89310.1"/>
    <property type="molecule type" value="Genomic_DNA"/>
</dbReference>
<sequence>MSLILALLLFFIKGSYKVTNDFNKANNFILETGKITRKVNSWKESEEKISCVVSEILGTLEDIWNNSALTSEMAKTLNEGTYQSTVIVLTIQTVLKNLPLGSLSFISISERQSIASADRRGTGRRPDIMFIIEYLDVFFELMYIECSQLLCTEQKKVNDDIKLWRECNDGMYYTRKTLNLDKDQFKIIEVQIAGDTLHLNVFIRDKTNLEAKHGEYAKLKAETAKLKTENTKLLKRIIKEYVKNEADIAKLKTGLQYQILFERIKAIILELEIRNAILRPNRKFQDKCIQIAEEILNEEPIIEYRPPFLNGLEFDAFFQKYQIALEVQGNIKKLEGIINRNRLKRCICQDNGIFLLEVWYDEKPERVILERIQKIKCFVNQASQIFDL</sequence>
<gene>
    <name evidence="3" type="ORF">Glove_16g162</name>
</gene>
<evidence type="ECO:0000256" key="2">
    <source>
        <dbReference type="SAM" id="SignalP"/>
    </source>
</evidence>
<feature type="coiled-coil region" evidence="1">
    <location>
        <begin position="209"/>
        <end position="236"/>
    </location>
</feature>
<feature type="signal peptide" evidence="2">
    <location>
        <begin position="1"/>
        <end position="17"/>
    </location>
</feature>
<dbReference type="AlphaFoldDB" id="A0A397JXZ1"/>
<comment type="caution">
    <text evidence="3">The sequence shown here is derived from an EMBL/GenBank/DDBJ whole genome shotgun (WGS) entry which is preliminary data.</text>
</comment>
<keyword evidence="2" id="KW-0732">Signal</keyword>
<keyword evidence="4" id="KW-1185">Reference proteome</keyword>
<evidence type="ECO:0000313" key="4">
    <source>
        <dbReference type="Proteomes" id="UP000266861"/>
    </source>
</evidence>
<accession>A0A397JXZ1</accession>